<dbReference type="STRING" id="1884261.A0A5C3Q9B9"/>
<evidence type="ECO:0000313" key="2">
    <source>
        <dbReference type="EMBL" id="TFK98361.1"/>
    </source>
</evidence>
<gene>
    <name evidence="2" type="ORF">BDV98DRAFT_210627</name>
</gene>
<feature type="region of interest" description="Disordered" evidence="1">
    <location>
        <begin position="85"/>
        <end position="105"/>
    </location>
</feature>
<sequence length="134" mass="14144">MVKKQKQEAVPTAQPAPTRDIIQRLNFSYQASVFLANLAYSVPASSPSAALLPSSVAFSSSSAAFSTSSAMFPTSSAAFPLPPAASAPAISSGDPSQKRRRARQISLGDLSRKWASDVEAVGKKTTVRIDLFLQ</sequence>
<accession>A0A5C3Q9B9</accession>
<dbReference type="EMBL" id="ML178840">
    <property type="protein sequence ID" value="TFK98361.1"/>
    <property type="molecule type" value="Genomic_DNA"/>
</dbReference>
<feature type="compositionally biased region" description="Low complexity" evidence="1">
    <location>
        <begin position="86"/>
        <end position="95"/>
    </location>
</feature>
<protein>
    <submittedName>
        <fullName evidence="2">Uncharacterized protein</fullName>
    </submittedName>
</protein>
<dbReference type="AlphaFoldDB" id="A0A5C3Q9B9"/>
<dbReference type="Proteomes" id="UP000305067">
    <property type="component" value="Unassembled WGS sequence"/>
</dbReference>
<evidence type="ECO:0000313" key="3">
    <source>
        <dbReference type="Proteomes" id="UP000305067"/>
    </source>
</evidence>
<reference evidence="2 3" key="1">
    <citation type="journal article" date="2019" name="Nat. Ecol. Evol.">
        <title>Megaphylogeny resolves global patterns of mushroom evolution.</title>
        <authorList>
            <person name="Varga T."/>
            <person name="Krizsan K."/>
            <person name="Foldi C."/>
            <person name="Dima B."/>
            <person name="Sanchez-Garcia M."/>
            <person name="Sanchez-Ramirez S."/>
            <person name="Szollosi G.J."/>
            <person name="Szarkandi J.G."/>
            <person name="Papp V."/>
            <person name="Albert L."/>
            <person name="Andreopoulos W."/>
            <person name="Angelini C."/>
            <person name="Antonin V."/>
            <person name="Barry K.W."/>
            <person name="Bougher N.L."/>
            <person name="Buchanan P."/>
            <person name="Buyck B."/>
            <person name="Bense V."/>
            <person name="Catcheside P."/>
            <person name="Chovatia M."/>
            <person name="Cooper J."/>
            <person name="Damon W."/>
            <person name="Desjardin D."/>
            <person name="Finy P."/>
            <person name="Geml J."/>
            <person name="Haridas S."/>
            <person name="Hughes K."/>
            <person name="Justo A."/>
            <person name="Karasinski D."/>
            <person name="Kautmanova I."/>
            <person name="Kiss B."/>
            <person name="Kocsube S."/>
            <person name="Kotiranta H."/>
            <person name="LaButti K.M."/>
            <person name="Lechner B.E."/>
            <person name="Liimatainen K."/>
            <person name="Lipzen A."/>
            <person name="Lukacs Z."/>
            <person name="Mihaltcheva S."/>
            <person name="Morgado L.N."/>
            <person name="Niskanen T."/>
            <person name="Noordeloos M.E."/>
            <person name="Ohm R.A."/>
            <person name="Ortiz-Santana B."/>
            <person name="Ovrebo C."/>
            <person name="Racz N."/>
            <person name="Riley R."/>
            <person name="Savchenko A."/>
            <person name="Shiryaev A."/>
            <person name="Soop K."/>
            <person name="Spirin V."/>
            <person name="Szebenyi C."/>
            <person name="Tomsovsky M."/>
            <person name="Tulloss R.E."/>
            <person name="Uehling J."/>
            <person name="Grigoriev I.V."/>
            <person name="Vagvolgyi C."/>
            <person name="Papp T."/>
            <person name="Martin F.M."/>
            <person name="Miettinen O."/>
            <person name="Hibbett D.S."/>
            <person name="Nagy L.G."/>
        </authorList>
    </citation>
    <scope>NUCLEOTIDE SEQUENCE [LARGE SCALE GENOMIC DNA]</scope>
    <source>
        <strain evidence="2 3">CBS 309.79</strain>
    </source>
</reference>
<dbReference type="OrthoDB" id="128536at2759"/>
<organism evidence="2 3">
    <name type="scientific">Pterulicium gracile</name>
    <dbReference type="NCBI Taxonomy" id="1884261"/>
    <lineage>
        <taxon>Eukaryota</taxon>
        <taxon>Fungi</taxon>
        <taxon>Dikarya</taxon>
        <taxon>Basidiomycota</taxon>
        <taxon>Agaricomycotina</taxon>
        <taxon>Agaricomycetes</taxon>
        <taxon>Agaricomycetidae</taxon>
        <taxon>Agaricales</taxon>
        <taxon>Pleurotineae</taxon>
        <taxon>Pterulaceae</taxon>
        <taxon>Pterulicium</taxon>
    </lineage>
</organism>
<proteinExistence type="predicted"/>
<evidence type="ECO:0000256" key="1">
    <source>
        <dbReference type="SAM" id="MobiDB-lite"/>
    </source>
</evidence>
<keyword evidence="3" id="KW-1185">Reference proteome</keyword>
<name>A0A5C3Q9B9_9AGAR</name>